<dbReference type="Proteomes" id="UP000272400">
    <property type="component" value="Unassembled WGS sequence"/>
</dbReference>
<sequence>MTKAIMTGDHAVARAAVRPVGAVIDASGALCARRRGRSGRVVTPTDAARNRRGPETGEPRTDVLPSTQG</sequence>
<feature type="region of interest" description="Disordered" evidence="1">
    <location>
        <begin position="33"/>
        <end position="69"/>
    </location>
</feature>
<evidence type="ECO:0000256" key="1">
    <source>
        <dbReference type="SAM" id="MobiDB-lite"/>
    </source>
</evidence>
<feature type="compositionally biased region" description="Basic and acidic residues" evidence="1">
    <location>
        <begin position="48"/>
        <end position="61"/>
    </location>
</feature>
<comment type="caution">
    <text evidence="2">The sequence shown here is derived from an EMBL/GenBank/DDBJ whole genome shotgun (WGS) entry which is preliminary data.</text>
</comment>
<organism evidence="2 3">
    <name type="scientific">Actinocorallia herbida</name>
    <dbReference type="NCBI Taxonomy" id="58109"/>
    <lineage>
        <taxon>Bacteria</taxon>
        <taxon>Bacillati</taxon>
        <taxon>Actinomycetota</taxon>
        <taxon>Actinomycetes</taxon>
        <taxon>Streptosporangiales</taxon>
        <taxon>Thermomonosporaceae</taxon>
        <taxon>Actinocorallia</taxon>
    </lineage>
</organism>
<dbReference type="EMBL" id="RJKE01000001">
    <property type="protein sequence ID" value="ROO87779.1"/>
    <property type="molecule type" value="Genomic_DNA"/>
</dbReference>
<protein>
    <submittedName>
        <fullName evidence="2">Uncharacterized protein</fullName>
    </submittedName>
</protein>
<dbReference type="RefSeq" id="WP_123667016.1">
    <property type="nucleotide sequence ID" value="NZ_RJKE01000001.1"/>
</dbReference>
<accession>A0A3N1D2L8</accession>
<dbReference type="AlphaFoldDB" id="A0A3N1D2L8"/>
<keyword evidence="3" id="KW-1185">Reference proteome</keyword>
<proteinExistence type="predicted"/>
<evidence type="ECO:0000313" key="2">
    <source>
        <dbReference type="EMBL" id="ROO87779.1"/>
    </source>
</evidence>
<reference evidence="2 3" key="1">
    <citation type="submission" date="2018-11" db="EMBL/GenBank/DDBJ databases">
        <title>Sequencing the genomes of 1000 actinobacteria strains.</title>
        <authorList>
            <person name="Klenk H.-P."/>
        </authorList>
    </citation>
    <scope>NUCLEOTIDE SEQUENCE [LARGE SCALE GENOMIC DNA]</scope>
    <source>
        <strain evidence="2 3">DSM 44254</strain>
    </source>
</reference>
<gene>
    <name evidence="2" type="ORF">EDD29_5418</name>
</gene>
<name>A0A3N1D2L8_9ACTN</name>
<evidence type="ECO:0000313" key="3">
    <source>
        <dbReference type="Proteomes" id="UP000272400"/>
    </source>
</evidence>